<reference evidence="2" key="1">
    <citation type="journal article" date="2019" name="Int. J. Syst. Evol. Microbiol.">
        <title>The Global Catalogue of Microorganisms (GCM) 10K type strain sequencing project: providing services to taxonomists for standard genome sequencing and annotation.</title>
        <authorList>
            <consortium name="The Broad Institute Genomics Platform"/>
            <consortium name="The Broad Institute Genome Sequencing Center for Infectious Disease"/>
            <person name="Wu L."/>
            <person name="Ma J."/>
        </authorList>
    </citation>
    <scope>NUCLEOTIDE SEQUENCE [LARGE SCALE GENOMIC DNA]</scope>
    <source>
        <strain evidence="2">CGMCC 1.15053</strain>
    </source>
</reference>
<accession>A0ABW1DME0</accession>
<name>A0ABW1DME0_9DEIO</name>
<organism evidence="1 2">
    <name type="scientific">Deinococcus petrolearius</name>
    <dbReference type="NCBI Taxonomy" id="1751295"/>
    <lineage>
        <taxon>Bacteria</taxon>
        <taxon>Thermotogati</taxon>
        <taxon>Deinococcota</taxon>
        <taxon>Deinococci</taxon>
        <taxon>Deinococcales</taxon>
        <taxon>Deinococcaceae</taxon>
        <taxon>Deinococcus</taxon>
    </lineage>
</organism>
<dbReference type="EMBL" id="JBHSOH010000017">
    <property type="protein sequence ID" value="MFC5849310.1"/>
    <property type="molecule type" value="Genomic_DNA"/>
</dbReference>
<dbReference type="RefSeq" id="WP_380050350.1">
    <property type="nucleotide sequence ID" value="NZ_JBHSOH010000017.1"/>
</dbReference>
<gene>
    <name evidence="1" type="ORF">ACFPQ6_13435</name>
</gene>
<proteinExistence type="predicted"/>
<dbReference type="Proteomes" id="UP001595979">
    <property type="component" value="Unassembled WGS sequence"/>
</dbReference>
<comment type="caution">
    <text evidence="1">The sequence shown here is derived from an EMBL/GenBank/DDBJ whole genome shotgun (WGS) entry which is preliminary data.</text>
</comment>
<evidence type="ECO:0000313" key="2">
    <source>
        <dbReference type="Proteomes" id="UP001595979"/>
    </source>
</evidence>
<sequence length="65" mass="7151">MYNLLTTYRATKAEPVAGLSTLADAHDLLDQAVANAYGWAWPLSEDEVLTRLLDLNLQKSSRTSA</sequence>
<keyword evidence="2" id="KW-1185">Reference proteome</keyword>
<evidence type="ECO:0000313" key="1">
    <source>
        <dbReference type="EMBL" id="MFC5849310.1"/>
    </source>
</evidence>
<protein>
    <submittedName>
        <fullName evidence="1">Uncharacterized protein</fullName>
    </submittedName>
</protein>